<name>A0ABX0IKF5_9ACTN</name>
<dbReference type="EMBL" id="WPCR01000011">
    <property type="protein sequence ID" value="NHM14733.1"/>
    <property type="molecule type" value="Genomic_DNA"/>
</dbReference>
<keyword evidence="2" id="KW-0288">FMN</keyword>
<dbReference type="Pfam" id="PF03358">
    <property type="entry name" value="FMN_red"/>
    <property type="match status" value="1"/>
</dbReference>
<keyword evidence="1" id="KW-0285">Flavoprotein</keyword>
<proteinExistence type="predicted"/>
<dbReference type="InterPro" id="IPR051796">
    <property type="entry name" value="ISF_SsuE-like"/>
</dbReference>
<keyword evidence="5" id="KW-1185">Reference proteome</keyword>
<dbReference type="InterPro" id="IPR029039">
    <property type="entry name" value="Flavoprotein-like_sf"/>
</dbReference>
<comment type="caution">
    <text evidence="4">The sequence shown here is derived from an EMBL/GenBank/DDBJ whole genome shotgun (WGS) entry which is preliminary data.</text>
</comment>
<dbReference type="SUPFAM" id="SSF52218">
    <property type="entry name" value="Flavoproteins"/>
    <property type="match status" value="1"/>
</dbReference>
<evidence type="ECO:0000313" key="4">
    <source>
        <dbReference type="EMBL" id="NHM14733.1"/>
    </source>
</evidence>
<dbReference type="RefSeq" id="WP_166340126.1">
    <property type="nucleotide sequence ID" value="NZ_WPCR01000011.1"/>
</dbReference>
<dbReference type="PANTHER" id="PTHR43278:SF2">
    <property type="entry name" value="IRON-SULFUR FLAVOPROTEIN"/>
    <property type="match status" value="1"/>
</dbReference>
<sequence length="210" mass="22989">MKLIAVNGSPRPNFNTAKLLKEAVRGAEDAGAETEYVNLYKIPFKGCASCFLCKRIDGEACVCRVKDDIQPLFERILEADALVLGSPVYFGDVTASAEAFLERLVFPALSYDDFSSRVYTGKVNCGLILTMNANDDSIYEALVKQKVGMLSMLHGTVETYASTFTVQFTDYAKYHAAALGGDARVAHQAEQFPKDLQAAYDMGKRLVTLA</sequence>
<dbReference type="Proteomes" id="UP000636394">
    <property type="component" value="Unassembled WGS sequence"/>
</dbReference>
<dbReference type="InterPro" id="IPR005025">
    <property type="entry name" value="FMN_Rdtase-like_dom"/>
</dbReference>
<reference evidence="4 5" key="1">
    <citation type="submission" date="2019-11" db="EMBL/GenBank/DDBJ databases">
        <title>Eggerthellaceae novel genus isolated from the rectal contents of marmort.</title>
        <authorList>
            <person name="Zhang G."/>
        </authorList>
    </citation>
    <scope>NUCLEOTIDE SEQUENCE [LARGE SCALE GENOMIC DNA]</scope>
    <source>
        <strain evidence="5">zg-886</strain>
    </source>
</reference>
<protein>
    <submittedName>
        <fullName evidence="4">Flavodoxin family protein</fullName>
    </submittedName>
</protein>
<dbReference type="PANTHER" id="PTHR43278">
    <property type="entry name" value="NAD(P)H-DEPENDENT FMN-CONTAINING OXIDOREDUCTASE YWQN-RELATED"/>
    <property type="match status" value="1"/>
</dbReference>
<evidence type="ECO:0000256" key="1">
    <source>
        <dbReference type="ARBA" id="ARBA00022630"/>
    </source>
</evidence>
<evidence type="ECO:0000313" key="5">
    <source>
        <dbReference type="Proteomes" id="UP000636394"/>
    </source>
</evidence>
<evidence type="ECO:0000259" key="3">
    <source>
        <dbReference type="Pfam" id="PF03358"/>
    </source>
</evidence>
<evidence type="ECO:0000256" key="2">
    <source>
        <dbReference type="ARBA" id="ARBA00022643"/>
    </source>
</evidence>
<organism evidence="4 5">
    <name type="scientific">Xiamenia xianingshaonis</name>
    <dbReference type="NCBI Taxonomy" id="2682776"/>
    <lineage>
        <taxon>Bacteria</taxon>
        <taxon>Bacillati</taxon>
        <taxon>Actinomycetota</taxon>
        <taxon>Coriobacteriia</taxon>
        <taxon>Eggerthellales</taxon>
        <taxon>Eggerthellaceae</taxon>
        <taxon>Xiamenia</taxon>
    </lineage>
</organism>
<dbReference type="Gene3D" id="3.40.50.360">
    <property type="match status" value="1"/>
</dbReference>
<gene>
    <name evidence="4" type="ORF">GMI68_08170</name>
</gene>
<feature type="domain" description="NADPH-dependent FMN reductase-like" evidence="3">
    <location>
        <begin position="1"/>
        <end position="122"/>
    </location>
</feature>
<accession>A0ABX0IKF5</accession>